<organism evidence="6 7">
    <name type="scientific">Pseudonocardia nematodicida</name>
    <dbReference type="NCBI Taxonomy" id="1206997"/>
    <lineage>
        <taxon>Bacteria</taxon>
        <taxon>Bacillati</taxon>
        <taxon>Actinomycetota</taxon>
        <taxon>Actinomycetes</taxon>
        <taxon>Pseudonocardiales</taxon>
        <taxon>Pseudonocardiaceae</taxon>
        <taxon>Pseudonocardia</taxon>
    </lineage>
</organism>
<feature type="transmembrane region" description="Helical" evidence="4">
    <location>
        <begin position="12"/>
        <end position="34"/>
    </location>
</feature>
<feature type="transmembrane region" description="Helical" evidence="4">
    <location>
        <begin position="173"/>
        <end position="194"/>
    </location>
</feature>
<dbReference type="PANTHER" id="PTHR45947">
    <property type="entry name" value="SULFOQUINOVOSYL TRANSFERASE SQD2"/>
    <property type="match status" value="1"/>
</dbReference>
<evidence type="ECO:0000313" key="7">
    <source>
        <dbReference type="Proteomes" id="UP001494902"/>
    </source>
</evidence>
<dbReference type="EC" id="2.4.-.-" evidence="6"/>
<sequence>MTETPARPGLRRAHWGVISQGLNTGTSFVLSFLVARSQEPAEFGQFALVLVVLAVALGLVHESGSTVLTIAHAADRDALPRAARRSTGYAGSLGAVVGAACLVAGALVQGPIGPVLLVVGIGMPAVLLQDAVRGYFIAAGRPARAAADDAVRMGTQVLLTAVVLATVPDPPMWSFVAAWAIGAAVASAVGLWWAGLVPERALPHRWLADHRTLALPLLAMFALTSFPSQAVIVLMPLVSDLDQTGALRAAYLLFGPMGMLFGAVYALALVDGVRAGGPAEVVRIGRRVSVLLAAVAVAWGLIVVFLPAAVGRQLIGPSWDLTGTTRLVLGLSLVAEGVIFGATTVMGALRRPRLMVWARLLSAPVMLLAALGLASGLGATGAAIGLTIGYTTCALLAWARVPGAARQAAADPANTGRPERVGSGTPAPGGGPVMNPVPASRLAVAVTSPVTAAAFLPGLVGHMVEAGWEVTVICAPGTDLEVLEAAGAAVRTVAMSREPDPRADLRSLRELSRVLAEVRPDVLLSATPKAGLLATLAARRRRVPVVVHLMWGLRSETLTGLRRGYVRALETVTGRLSRRVLANSHSLGHVLVGAGIVSAGRLDVLGAGSSHGVDVDRFVPADRESDPGVLAAARALRSELDRLGDGPVVGFIGRLTPDKGVHELVEAVRLLHRRGTPCRLVLAGPVEDGRTGALLDAAVTEGLPILLAGGVADPRPVYRVTDVHCLPTWREGFPNVCLEAAACGLPTVTTDATGAVDSVLDGRTGAMVPVRDPEALAGAIAGLLADPARRSRLGTAARERVEREYAAPVVHRAHHEYLVALHRRAGGRWAPAGRAPVGTPDA</sequence>
<keyword evidence="7" id="KW-1185">Reference proteome</keyword>
<keyword evidence="4" id="KW-1133">Transmembrane helix</keyword>
<dbReference type="Pfam" id="PF13692">
    <property type="entry name" value="Glyco_trans_1_4"/>
    <property type="match status" value="1"/>
</dbReference>
<feature type="transmembrane region" description="Helical" evidence="4">
    <location>
        <begin position="89"/>
        <end position="109"/>
    </location>
</feature>
<feature type="domain" description="Glycosyltransferase subfamily 4-like N-terminal" evidence="5">
    <location>
        <begin position="457"/>
        <end position="607"/>
    </location>
</feature>
<feature type="transmembrane region" description="Helical" evidence="4">
    <location>
        <begin position="356"/>
        <end position="374"/>
    </location>
</feature>
<dbReference type="InterPro" id="IPR028098">
    <property type="entry name" value="Glyco_trans_4-like_N"/>
</dbReference>
<evidence type="ECO:0000256" key="1">
    <source>
        <dbReference type="ARBA" id="ARBA00022676"/>
    </source>
</evidence>
<feature type="transmembrane region" description="Helical" evidence="4">
    <location>
        <begin position="327"/>
        <end position="349"/>
    </location>
</feature>
<evidence type="ECO:0000259" key="5">
    <source>
        <dbReference type="Pfam" id="PF13579"/>
    </source>
</evidence>
<dbReference type="Pfam" id="PF13579">
    <property type="entry name" value="Glyco_trans_4_4"/>
    <property type="match status" value="1"/>
</dbReference>
<name>A0ABV1K3R3_9PSEU</name>
<feature type="transmembrane region" description="Helical" evidence="4">
    <location>
        <begin position="46"/>
        <end position="68"/>
    </location>
</feature>
<dbReference type="Gene3D" id="3.40.50.2000">
    <property type="entry name" value="Glycogen Phosphorylase B"/>
    <property type="match status" value="2"/>
</dbReference>
<feature type="transmembrane region" description="Helical" evidence="4">
    <location>
        <begin position="115"/>
        <end position="138"/>
    </location>
</feature>
<evidence type="ECO:0000313" key="6">
    <source>
        <dbReference type="EMBL" id="MEQ3549102.1"/>
    </source>
</evidence>
<evidence type="ECO:0000256" key="4">
    <source>
        <dbReference type="SAM" id="Phobius"/>
    </source>
</evidence>
<feature type="transmembrane region" description="Helical" evidence="4">
    <location>
        <begin position="249"/>
        <end position="270"/>
    </location>
</feature>
<feature type="region of interest" description="Disordered" evidence="3">
    <location>
        <begin position="409"/>
        <end position="433"/>
    </location>
</feature>
<evidence type="ECO:0000256" key="3">
    <source>
        <dbReference type="SAM" id="MobiDB-lite"/>
    </source>
</evidence>
<dbReference type="InterPro" id="IPR050194">
    <property type="entry name" value="Glycosyltransferase_grp1"/>
</dbReference>
<dbReference type="EMBL" id="JBEDNQ010000001">
    <property type="protein sequence ID" value="MEQ3549102.1"/>
    <property type="molecule type" value="Genomic_DNA"/>
</dbReference>
<dbReference type="RefSeq" id="WP_349296192.1">
    <property type="nucleotide sequence ID" value="NZ_JBEDNQ010000001.1"/>
</dbReference>
<feature type="transmembrane region" description="Helical" evidence="4">
    <location>
        <begin position="150"/>
        <end position="167"/>
    </location>
</feature>
<proteinExistence type="predicted"/>
<protein>
    <submittedName>
        <fullName evidence="6">Glycosyltransferase</fullName>
        <ecNumber evidence="6">2.4.-.-</ecNumber>
    </submittedName>
</protein>
<dbReference type="Proteomes" id="UP001494902">
    <property type="component" value="Unassembled WGS sequence"/>
</dbReference>
<dbReference type="PANTHER" id="PTHR45947:SF3">
    <property type="entry name" value="SULFOQUINOVOSYL TRANSFERASE SQD2"/>
    <property type="match status" value="1"/>
</dbReference>
<feature type="transmembrane region" description="Helical" evidence="4">
    <location>
        <begin position="290"/>
        <end position="315"/>
    </location>
</feature>
<feature type="transmembrane region" description="Helical" evidence="4">
    <location>
        <begin position="215"/>
        <end position="237"/>
    </location>
</feature>
<dbReference type="CDD" id="cd03808">
    <property type="entry name" value="GT4_CapM-like"/>
    <property type="match status" value="1"/>
</dbReference>
<accession>A0ABV1K3R3</accession>
<keyword evidence="4" id="KW-0812">Transmembrane</keyword>
<dbReference type="SUPFAM" id="SSF53756">
    <property type="entry name" value="UDP-Glycosyltransferase/glycogen phosphorylase"/>
    <property type="match status" value="1"/>
</dbReference>
<keyword evidence="4" id="KW-0472">Membrane</keyword>
<keyword evidence="2 6" id="KW-0808">Transferase</keyword>
<comment type="caution">
    <text evidence="6">The sequence shown here is derived from an EMBL/GenBank/DDBJ whole genome shotgun (WGS) entry which is preliminary data.</text>
</comment>
<keyword evidence="1 6" id="KW-0328">Glycosyltransferase</keyword>
<gene>
    <name evidence="6" type="ORF">WIS52_01355</name>
</gene>
<evidence type="ECO:0000256" key="2">
    <source>
        <dbReference type="ARBA" id="ARBA00022679"/>
    </source>
</evidence>
<dbReference type="GO" id="GO:0016757">
    <property type="term" value="F:glycosyltransferase activity"/>
    <property type="evidence" value="ECO:0007669"/>
    <property type="project" value="UniProtKB-KW"/>
</dbReference>
<reference evidence="6 7" key="1">
    <citation type="submission" date="2024-03" db="EMBL/GenBank/DDBJ databases">
        <title>Draft genome sequence of Pseudonocardia nematodicida JCM 31783.</title>
        <authorList>
            <person name="Butdee W."/>
            <person name="Duangmal K."/>
        </authorList>
    </citation>
    <scope>NUCLEOTIDE SEQUENCE [LARGE SCALE GENOMIC DNA]</scope>
    <source>
        <strain evidence="6 7">JCM 31783</strain>
    </source>
</reference>